<dbReference type="SUPFAM" id="SSF81383">
    <property type="entry name" value="F-box domain"/>
    <property type="match status" value="1"/>
</dbReference>
<evidence type="ECO:0000259" key="1">
    <source>
        <dbReference type="PROSITE" id="PS50181"/>
    </source>
</evidence>
<feature type="domain" description="F-box" evidence="1">
    <location>
        <begin position="15"/>
        <end position="60"/>
    </location>
</feature>
<dbReference type="PROSITE" id="PS50181">
    <property type="entry name" value="FBOX"/>
    <property type="match status" value="1"/>
</dbReference>
<proteinExistence type="predicted"/>
<dbReference type="EMBL" id="OX459124">
    <property type="protein sequence ID" value="CAI9114054.1"/>
    <property type="molecule type" value="Genomic_DNA"/>
</dbReference>
<dbReference type="AlphaFoldDB" id="A0AAV1E1I7"/>
<keyword evidence="3" id="KW-1185">Reference proteome</keyword>
<organism evidence="2 3">
    <name type="scientific">Oldenlandia corymbosa var. corymbosa</name>
    <dbReference type="NCBI Taxonomy" id="529605"/>
    <lineage>
        <taxon>Eukaryota</taxon>
        <taxon>Viridiplantae</taxon>
        <taxon>Streptophyta</taxon>
        <taxon>Embryophyta</taxon>
        <taxon>Tracheophyta</taxon>
        <taxon>Spermatophyta</taxon>
        <taxon>Magnoliopsida</taxon>
        <taxon>eudicotyledons</taxon>
        <taxon>Gunneridae</taxon>
        <taxon>Pentapetalae</taxon>
        <taxon>asterids</taxon>
        <taxon>lamiids</taxon>
        <taxon>Gentianales</taxon>
        <taxon>Rubiaceae</taxon>
        <taxon>Rubioideae</taxon>
        <taxon>Spermacoceae</taxon>
        <taxon>Hedyotis-Oldenlandia complex</taxon>
        <taxon>Oldenlandia</taxon>
    </lineage>
</organism>
<reference evidence="2" key="1">
    <citation type="submission" date="2023-03" db="EMBL/GenBank/DDBJ databases">
        <authorList>
            <person name="Julca I."/>
        </authorList>
    </citation>
    <scope>NUCLEOTIDE SEQUENCE</scope>
</reference>
<evidence type="ECO:0000313" key="2">
    <source>
        <dbReference type="EMBL" id="CAI9114054.1"/>
    </source>
</evidence>
<dbReference type="Pfam" id="PF00646">
    <property type="entry name" value="F-box"/>
    <property type="match status" value="1"/>
</dbReference>
<evidence type="ECO:0000313" key="3">
    <source>
        <dbReference type="Proteomes" id="UP001161247"/>
    </source>
</evidence>
<name>A0AAV1E1I7_OLDCO</name>
<dbReference type="InterPro" id="IPR050796">
    <property type="entry name" value="SCF_F-box_component"/>
</dbReference>
<dbReference type="Gene3D" id="1.20.1280.50">
    <property type="match status" value="1"/>
</dbReference>
<gene>
    <name evidence="2" type="ORF">OLC1_LOCUS20916</name>
</gene>
<dbReference type="PANTHER" id="PTHR31672">
    <property type="entry name" value="BNACNNG10540D PROTEIN"/>
    <property type="match status" value="1"/>
</dbReference>
<sequence length="326" mass="37277">MPVVLPTRSNKRFRAEDSEVLPEQLQWEILKLLPVKSLMRFKGVSVTWYSIINDPAFAKVYGGGSRGLLSYEQNLNGFSSHSTNVYFSPLVGPSSHFSNFIILKKGWRVTNIVNGLVAMSRVGYTDGVLYWWNNYNGAVTEVRDQFLIVCHLHKETFGFIRLMAPDLSNKYHLPKFGPLAMMYPFIGKSGMRQGSVVRHIYRRNPARKVVDNVWVKEDLFVQPSQAFTTVCFEEILPNGKVLISHPDNFPASLYLFDPMKRETQAQEISIEAGPSFPKHVNWSRFVRCYYEENIISLKCLISAPEHYATLGFDSQCPVQYVMPFGI</sequence>
<dbReference type="PANTHER" id="PTHR31672:SF13">
    <property type="entry name" value="F-BOX PROTEIN CPR30-LIKE"/>
    <property type="match status" value="1"/>
</dbReference>
<dbReference type="Proteomes" id="UP001161247">
    <property type="component" value="Chromosome 7"/>
</dbReference>
<accession>A0AAV1E1I7</accession>
<dbReference type="InterPro" id="IPR001810">
    <property type="entry name" value="F-box_dom"/>
</dbReference>
<dbReference type="InterPro" id="IPR036047">
    <property type="entry name" value="F-box-like_dom_sf"/>
</dbReference>
<protein>
    <submittedName>
        <fullName evidence="2">OLC1v1014673C1</fullName>
    </submittedName>
</protein>